<dbReference type="Proteomes" id="UP000001488">
    <property type="component" value="Chromosome"/>
</dbReference>
<dbReference type="EMBL" id="CP001398">
    <property type="protein sequence ID" value="ACS34523.1"/>
    <property type="molecule type" value="Genomic_DNA"/>
</dbReference>
<dbReference type="STRING" id="593117.TGAM_2021"/>
<keyword evidence="3" id="KW-1185">Reference proteome</keyword>
<gene>
    <name evidence="2" type="ordered locus">TGAM_2021</name>
</gene>
<keyword evidence="1" id="KW-0812">Transmembrane</keyword>
<accession>C5A2A4</accession>
<dbReference type="OrthoDB" id="85814at2157"/>
<dbReference type="KEGG" id="tga:TGAM_2021"/>
<dbReference type="PATRIC" id="fig|593117.10.peg.2031"/>
<dbReference type="eggNOG" id="arCOG05771">
    <property type="taxonomic scope" value="Archaea"/>
</dbReference>
<dbReference type="RefSeq" id="WP_015859626.1">
    <property type="nucleotide sequence ID" value="NC_012804.1"/>
</dbReference>
<keyword evidence="1" id="KW-0472">Membrane</keyword>
<sequence length="289" mass="32389">MDEVLLPRERRDAVVFIGVDAADNVEFVKVYAVSEEKAKEALEKFFNARGLFPADYRLVSRGVENVKGKGAITTRTETSLSSALARLGLKLLSNGVLHLEGAETVYQLTLVSEELYSKLMEERAGRAKRRGLAISIAAAFSLGFSVLVVNLRAVNLRPLIPPGAVLLTEPEPDEVLRLMMEGKQVIVETVWPSKYMGLPFGVRVKIPPMSKEEFAEELKRRTGVSVERGLLEDYPEWLFNYRNLEFILQIFEKLVEKGVEKEEALEIAVMVNLGFIPSEFEGLSLKSKR</sequence>
<organism evidence="2 3">
    <name type="scientific">Thermococcus gammatolerans (strain DSM 15229 / JCM 11827 / EJ3)</name>
    <dbReference type="NCBI Taxonomy" id="593117"/>
    <lineage>
        <taxon>Archaea</taxon>
        <taxon>Methanobacteriati</taxon>
        <taxon>Methanobacteriota</taxon>
        <taxon>Thermococci</taxon>
        <taxon>Thermococcales</taxon>
        <taxon>Thermococcaceae</taxon>
        <taxon>Thermococcus</taxon>
    </lineage>
</organism>
<protein>
    <submittedName>
        <fullName evidence="2">Uncharacterized protein</fullName>
    </submittedName>
</protein>
<keyword evidence="1" id="KW-1133">Transmembrane helix</keyword>
<feature type="transmembrane region" description="Helical" evidence="1">
    <location>
        <begin position="132"/>
        <end position="151"/>
    </location>
</feature>
<name>C5A2A4_THEGJ</name>
<dbReference type="PaxDb" id="593117-TGAM_2021"/>
<evidence type="ECO:0000256" key="1">
    <source>
        <dbReference type="SAM" id="Phobius"/>
    </source>
</evidence>
<reference evidence="2 3" key="1">
    <citation type="journal article" date="2007" name="Genome Biol.">
        <title>Genome analysis and genome-wide proteomics of Thermococcus gammatolerans, the most radioresistant organism known amongst the Archaea.</title>
        <authorList>
            <person name="Zivanovic Y."/>
            <person name="Armengaud J."/>
            <person name="Lagorce A."/>
            <person name="Leplat C."/>
            <person name="Guerin P."/>
            <person name="Dutertre M."/>
            <person name="Anthouard V."/>
            <person name="Forterre P."/>
            <person name="Wincker P."/>
            <person name="Confalonieri F."/>
        </authorList>
    </citation>
    <scope>NUCLEOTIDE SEQUENCE [LARGE SCALE GENOMIC DNA]</scope>
    <source>
        <strain evidence="3">DSM 15229 / JCM 11827 / EJ3</strain>
    </source>
</reference>
<evidence type="ECO:0000313" key="3">
    <source>
        <dbReference type="Proteomes" id="UP000001488"/>
    </source>
</evidence>
<dbReference type="HOGENOM" id="CLU_059142_0_0_2"/>
<evidence type="ECO:0000313" key="2">
    <source>
        <dbReference type="EMBL" id="ACS34523.1"/>
    </source>
</evidence>
<dbReference type="AlphaFoldDB" id="C5A2A4"/>
<dbReference type="GeneID" id="7987078"/>
<proteinExistence type="predicted"/>